<name>A0A6G0W0K6_APHCR</name>
<dbReference type="AlphaFoldDB" id="A0A6G0W0K6"/>
<dbReference type="Gene3D" id="6.20.210.20">
    <property type="entry name" value="THAP domain"/>
    <property type="match status" value="1"/>
</dbReference>
<gene>
    <name evidence="8" type="ORF">FWK35_00033633</name>
</gene>
<keyword evidence="2 5" id="KW-0863">Zinc-finger</keyword>
<dbReference type="PROSITE" id="PS50950">
    <property type="entry name" value="ZF_THAP"/>
    <property type="match status" value="1"/>
</dbReference>
<proteinExistence type="predicted"/>
<protein>
    <recommendedName>
        <fullName evidence="7">THAP-type domain-containing protein</fullName>
    </recommendedName>
</protein>
<accession>A0A6G0W0K6</accession>
<dbReference type="OrthoDB" id="6616463at2759"/>
<keyword evidence="4 5" id="KW-0238">DNA-binding</keyword>
<evidence type="ECO:0000256" key="6">
    <source>
        <dbReference type="SAM" id="Phobius"/>
    </source>
</evidence>
<keyword evidence="6" id="KW-0812">Transmembrane</keyword>
<evidence type="ECO:0000256" key="3">
    <source>
        <dbReference type="ARBA" id="ARBA00022833"/>
    </source>
</evidence>
<keyword evidence="6" id="KW-1133">Transmembrane helix</keyword>
<dbReference type="PANTHER" id="PTHR31751">
    <property type="entry name" value="SI:CH211-108C17.2-RELATED-RELATED"/>
    <property type="match status" value="1"/>
</dbReference>
<evidence type="ECO:0000259" key="7">
    <source>
        <dbReference type="PROSITE" id="PS50950"/>
    </source>
</evidence>
<keyword evidence="9" id="KW-1185">Reference proteome</keyword>
<dbReference type="GO" id="GO:0008270">
    <property type="term" value="F:zinc ion binding"/>
    <property type="evidence" value="ECO:0007669"/>
    <property type="project" value="UniProtKB-KW"/>
</dbReference>
<dbReference type="InterPro" id="IPR006612">
    <property type="entry name" value="THAP_Znf"/>
</dbReference>
<dbReference type="SMART" id="SM00980">
    <property type="entry name" value="THAP"/>
    <property type="match status" value="1"/>
</dbReference>
<dbReference type="SUPFAM" id="SSF57716">
    <property type="entry name" value="Glucocorticoid receptor-like (DNA-binding domain)"/>
    <property type="match status" value="1"/>
</dbReference>
<keyword evidence="6" id="KW-0472">Membrane</keyword>
<feature type="transmembrane region" description="Helical" evidence="6">
    <location>
        <begin position="207"/>
        <end position="229"/>
    </location>
</feature>
<feature type="non-terminal residue" evidence="8">
    <location>
        <position position="616"/>
    </location>
</feature>
<evidence type="ECO:0000256" key="5">
    <source>
        <dbReference type="PROSITE-ProRule" id="PRU00309"/>
    </source>
</evidence>
<organism evidence="8 9">
    <name type="scientific">Aphis craccivora</name>
    <name type="common">Cowpea aphid</name>
    <dbReference type="NCBI Taxonomy" id="307492"/>
    <lineage>
        <taxon>Eukaryota</taxon>
        <taxon>Metazoa</taxon>
        <taxon>Ecdysozoa</taxon>
        <taxon>Arthropoda</taxon>
        <taxon>Hexapoda</taxon>
        <taxon>Insecta</taxon>
        <taxon>Pterygota</taxon>
        <taxon>Neoptera</taxon>
        <taxon>Paraneoptera</taxon>
        <taxon>Hemiptera</taxon>
        <taxon>Sternorrhyncha</taxon>
        <taxon>Aphidomorpha</taxon>
        <taxon>Aphidoidea</taxon>
        <taxon>Aphididae</taxon>
        <taxon>Aphidini</taxon>
        <taxon>Aphis</taxon>
        <taxon>Aphis</taxon>
    </lineage>
</organism>
<dbReference type="InterPro" id="IPR038441">
    <property type="entry name" value="THAP_Znf_sf"/>
</dbReference>
<dbReference type="Pfam" id="PF05485">
    <property type="entry name" value="THAP"/>
    <property type="match status" value="1"/>
</dbReference>
<comment type="caution">
    <text evidence="8">The sequence shown here is derived from an EMBL/GenBank/DDBJ whole genome shotgun (WGS) entry which is preliminary data.</text>
</comment>
<sequence length="616" mass="72548">MVLCSVFGCNSNNDKKRATCSQSENIHFYSFPKRNKSPLRFKQWLVFCKRKDFVPGSGSRICSKHFQEKDFTESIDNFINNFNESDSEDDSVLDIDDPNCIYFSDNPNDKGVQCDLGNECYTFYKPTNDISFEIKNQEEEEEEEEYEEEEIYECKQTQQKPSSNIEDNSFVSVQHYIQGALLSVITICDRNHKLIWRSQNKSNKRPLGNILIGSALTLSGILYTQMVAFCDSLKLSFFSRPVYDKISKCYTGPVICNIWENQKKSTIDSIKNSENDIWLAGDGQYDSPGFCAKYCIYSVMDLRSRKIVDFKLVQKGMVKRDLERKGCELLLDDLTKNQHFNIKLFLTDRHKGIHFYIRTQHPEIQHEFDVWHLSKSLMKKMKTLEKKHEDAYLWKSSINNHLWWASQNCKGDGQLLVEKFTSLLHHIKNEHEWEENGETKTCDHDPLTDEEINKKLWLKSDNESYYALKKIITTKDFIKDLPHAKHFVHTGRLESYHNVRLKYTPKRIHLKYRGMYIRSIMAILDHNYNTNKQVVGDKMVYSKPLGKYTIKNVYERTDNDWRKRIMEKVLDLAKKKTNEYNIITIPEEIEIPKSIAPIPRPNIEKIRSKRYSRFTI</sequence>
<evidence type="ECO:0000256" key="1">
    <source>
        <dbReference type="ARBA" id="ARBA00022723"/>
    </source>
</evidence>
<dbReference type="PANTHER" id="PTHR31751:SF42">
    <property type="entry name" value="PROTEIN CBG10204"/>
    <property type="match status" value="1"/>
</dbReference>
<keyword evidence="3" id="KW-0862">Zinc</keyword>
<reference evidence="8 9" key="1">
    <citation type="submission" date="2019-08" db="EMBL/GenBank/DDBJ databases">
        <title>Whole genome of Aphis craccivora.</title>
        <authorList>
            <person name="Voronova N.V."/>
            <person name="Shulinski R.S."/>
            <person name="Bandarenka Y.V."/>
            <person name="Zhorov D.G."/>
            <person name="Warner D."/>
        </authorList>
    </citation>
    <scope>NUCLEOTIDE SEQUENCE [LARGE SCALE GENOMIC DNA]</scope>
    <source>
        <strain evidence="8">180601</strain>
        <tissue evidence="8">Whole Body</tissue>
    </source>
</reference>
<dbReference type="EMBL" id="VUJU01010645">
    <property type="protein sequence ID" value="KAF0713534.1"/>
    <property type="molecule type" value="Genomic_DNA"/>
</dbReference>
<evidence type="ECO:0000313" key="9">
    <source>
        <dbReference type="Proteomes" id="UP000478052"/>
    </source>
</evidence>
<dbReference type="Proteomes" id="UP000478052">
    <property type="component" value="Unassembled WGS sequence"/>
</dbReference>
<evidence type="ECO:0000313" key="8">
    <source>
        <dbReference type="EMBL" id="KAF0713534.1"/>
    </source>
</evidence>
<keyword evidence="1" id="KW-0479">Metal-binding</keyword>
<feature type="domain" description="THAP-type" evidence="7">
    <location>
        <begin position="1"/>
        <end position="96"/>
    </location>
</feature>
<dbReference type="GO" id="GO:0003677">
    <property type="term" value="F:DNA binding"/>
    <property type="evidence" value="ECO:0007669"/>
    <property type="project" value="UniProtKB-UniRule"/>
</dbReference>
<evidence type="ECO:0000256" key="4">
    <source>
        <dbReference type="ARBA" id="ARBA00023125"/>
    </source>
</evidence>
<evidence type="ECO:0000256" key="2">
    <source>
        <dbReference type="ARBA" id="ARBA00022771"/>
    </source>
</evidence>